<dbReference type="OrthoDB" id="34166at2"/>
<evidence type="ECO:0000256" key="4">
    <source>
        <dbReference type="ARBA" id="ARBA00004769"/>
    </source>
</evidence>
<dbReference type="InterPro" id="IPR004399">
    <property type="entry name" value="HMP/HMP-P_kinase_dom"/>
</dbReference>
<dbReference type="GO" id="GO:0005829">
    <property type="term" value="C:cytosol"/>
    <property type="evidence" value="ECO:0007669"/>
    <property type="project" value="TreeGrafter"/>
</dbReference>
<evidence type="ECO:0000259" key="6">
    <source>
        <dbReference type="Pfam" id="PF08543"/>
    </source>
</evidence>
<organism evidence="7 8">
    <name type="scientific">Dietzia timorensis</name>
    <dbReference type="NCBI Taxonomy" id="499555"/>
    <lineage>
        <taxon>Bacteria</taxon>
        <taxon>Bacillati</taxon>
        <taxon>Actinomycetota</taxon>
        <taxon>Actinomycetes</taxon>
        <taxon>Mycobacteriales</taxon>
        <taxon>Dietziaceae</taxon>
        <taxon>Dietzia</taxon>
    </lineage>
</organism>
<accession>A0A173LL72</accession>
<comment type="catalytic activity">
    <reaction evidence="2">
        <text>4-amino-2-methyl-5-(phosphooxymethyl)pyrimidine + ATP = 4-amino-2-methyl-5-(diphosphooxymethyl)pyrimidine + ADP</text>
        <dbReference type="Rhea" id="RHEA:19893"/>
        <dbReference type="ChEBI" id="CHEBI:30616"/>
        <dbReference type="ChEBI" id="CHEBI:57841"/>
        <dbReference type="ChEBI" id="CHEBI:58354"/>
        <dbReference type="ChEBI" id="CHEBI:456216"/>
        <dbReference type="EC" id="2.7.4.7"/>
    </reaction>
</comment>
<dbReference type="STRING" id="499555.BJL86_1477"/>
<proteinExistence type="predicted"/>
<feature type="domain" description="Pyridoxamine kinase/Phosphomethylpyrimidine kinase" evidence="6">
    <location>
        <begin position="25"/>
        <end position="274"/>
    </location>
</feature>
<protein>
    <submittedName>
        <fullName evidence="7">Thiamine biosynthesis multifunctional protein ThiE D</fullName>
    </submittedName>
</protein>
<dbReference type="UniPathway" id="UPA00060">
    <property type="reaction ID" value="UER00138"/>
</dbReference>
<dbReference type="RefSeq" id="WP_067472945.1">
    <property type="nucleotide sequence ID" value="NZ_CP015961.1"/>
</dbReference>
<comment type="pathway">
    <text evidence="4">Cofactor biosynthesis; thiamine diphosphate biosynthesis; 4-amino-2-methyl-5-diphosphomethylpyrimidine from 5-amino-1-(5-phospho-D-ribosyl)imidazole: step 3/3.</text>
</comment>
<evidence type="ECO:0000256" key="1">
    <source>
        <dbReference type="ARBA" id="ARBA00000151"/>
    </source>
</evidence>
<dbReference type="PANTHER" id="PTHR20858:SF17">
    <property type="entry name" value="HYDROXYMETHYLPYRIMIDINE_PHOSPHOMETHYLPYRIMIDINE KINASE THI20-RELATED"/>
    <property type="match status" value="1"/>
</dbReference>
<dbReference type="SUPFAM" id="SSF53613">
    <property type="entry name" value="Ribokinase-like"/>
    <property type="match status" value="1"/>
</dbReference>
<keyword evidence="5" id="KW-0784">Thiamine biosynthesis</keyword>
<dbReference type="InterPro" id="IPR013749">
    <property type="entry name" value="PM/HMP-P_kinase-1"/>
</dbReference>
<dbReference type="Gene3D" id="3.40.1190.20">
    <property type="match status" value="1"/>
</dbReference>
<evidence type="ECO:0000256" key="3">
    <source>
        <dbReference type="ARBA" id="ARBA00003848"/>
    </source>
</evidence>
<dbReference type="CDD" id="cd01169">
    <property type="entry name" value="HMPP_kinase"/>
    <property type="match status" value="1"/>
</dbReference>
<evidence type="ECO:0000256" key="2">
    <source>
        <dbReference type="ARBA" id="ARBA00000565"/>
    </source>
</evidence>
<dbReference type="GO" id="GO:0009229">
    <property type="term" value="P:thiamine diphosphate biosynthetic process"/>
    <property type="evidence" value="ECO:0007669"/>
    <property type="project" value="UniProtKB-UniPathway"/>
</dbReference>
<evidence type="ECO:0000256" key="5">
    <source>
        <dbReference type="ARBA" id="ARBA00022977"/>
    </source>
</evidence>
<dbReference type="EMBL" id="CP015961">
    <property type="protein sequence ID" value="ANI92258.1"/>
    <property type="molecule type" value="Genomic_DNA"/>
</dbReference>
<dbReference type="KEGG" id="dtm:BJL86_1477"/>
<gene>
    <name evidence="7" type="ORF">BJL86_1477</name>
</gene>
<evidence type="ECO:0000313" key="8">
    <source>
        <dbReference type="Proteomes" id="UP000186104"/>
    </source>
</evidence>
<reference evidence="7 8" key="1">
    <citation type="submission" date="2016-06" db="EMBL/GenBank/DDBJ databases">
        <title>Complete genome sequence of a saline-alkali tolerant type strain Dietzia timorensis ID05-A0528T.</title>
        <authorList>
            <person name="Wu X."/>
        </authorList>
    </citation>
    <scope>NUCLEOTIDE SEQUENCE [LARGE SCALE GENOMIC DNA]</scope>
    <source>
        <strain evidence="7 8">ID05-A0528</strain>
    </source>
</reference>
<evidence type="ECO:0000313" key="7">
    <source>
        <dbReference type="EMBL" id="ANI92258.1"/>
    </source>
</evidence>
<name>A0A173LL72_9ACTN</name>
<dbReference type="AlphaFoldDB" id="A0A173LL72"/>
<comment type="catalytic activity">
    <reaction evidence="1">
        <text>4-amino-5-hydroxymethyl-2-methylpyrimidine + ATP = 4-amino-2-methyl-5-(phosphooxymethyl)pyrimidine + ADP + H(+)</text>
        <dbReference type="Rhea" id="RHEA:23096"/>
        <dbReference type="ChEBI" id="CHEBI:15378"/>
        <dbReference type="ChEBI" id="CHEBI:16892"/>
        <dbReference type="ChEBI" id="CHEBI:30616"/>
        <dbReference type="ChEBI" id="CHEBI:58354"/>
        <dbReference type="ChEBI" id="CHEBI:456216"/>
        <dbReference type="EC" id="2.7.1.49"/>
    </reaction>
</comment>
<comment type="function">
    <text evidence="3">Catalyzes the phosphorylation of hydroxymethylpyrimidine phosphate (HMP-P) to HMP-PP, and of HMP to HMP-P.</text>
</comment>
<sequence length="282" mass="29107">MAEPANAEVADAAPVPRVLSIAGTDPTGGAGLFADLKAISAMGGYGMGAITSITAQNTTGVQGVFPQPVEVLRAQLESISADVAIDAVKIGMLGEAETVRTVSAWLESERPPIVVMDPVMVATTGGKLSTDDATLALVELARSVSIVTPNVPELGVLVGEDTAPGIDDVIRQATKAHEELGVAVLATTGDLEDASHADILVNTRGGALDVVELPFTRVETPHTHGTGCSMSSALATARVISEDWQQAYARVRPWMDGALLGGLDLDVGQGSGPLDHNWYLHA</sequence>
<dbReference type="GO" id="GO:0008972">
    <property type="term" value="F:phosphomethylpyrimidine kinase activity"/>
    <property type="evidence" value="ECO:0007669"/>
    <property type="project" value="UniProtKB-EC"/>
</dbReference>
<dbReference type="Proteomes" id="UP000186104">
    <property type="component" value="Chromosome"/>
</dbReference>
<keyword evidence="8" id="KW-1185">Reference proteome</keyword>
<dbReference type="InterPro" id="IPR029056">
    <property type="entry name" value="Ribokinase-like"/>
</dbReference>
<dbReference type="PANTHER" id="PTHR20858">
    <property type="entry name" value="PHOSPHOMETHYLPYRIMIDINE KINASE"/>
    <property type="match status" value="1"/>
</dbReference>
<dbReference type="NCBIfam" id="TIGR00097">
    <property type="entry name" value="HMP-P_kinase"/>
    <property type="match status" value="1"/>
</dbReference>
<dbReference type="Pfam" id="PF08543">
    <property type="entry name" value="Phos_pyr_kin"/>
    <property type="match status" value="1"/>
</dbReference>
<dbReference type="GO" id="GO:0008902">
    <property type="term" value="F:hydroxymethylpyrimidine kinase activity"/>
    <property type="evidence" value="ECO:0007669"/>
    <property type="project" value="UniProtKB-EC"/>
</dbReference>
<dbReference type="GO" id="GO:0009228">
    <property type="term" value="P:thiamine biosynthetic process"/>
    <property type="evidence" value="ECO:0007669"/>
    <property type="project" value="UniProtKB-KW"/>
</dbReference>